<organism evidence="7 8">
    <name type="scientific">Nocardioides luteus</name>
    <dbReference type="NCBI Taxonomy" id="1844"/>
    <lineage>
        <taxon>Bacteria</taxon>
        <taxon>Bacillati</taxon>
        <taxon>Actinomycetota</taxon>
        <taxon>Actinomycetes</taxon>
        <taxon>Propionibacteriales</taxon>
        <taxon>Nocardioidaceae</taxon>
        <taxon>Nocardioides</taxon>
    </lineage>
</organism>
<dbReference type="PANTHER" id="PTHR30055">
    <property type="entry name" value="HTH-TYPE TRANSCRIPTIONAL REGULATOR RUTR"/>
    <property type="match status" value="1"/>
</dbReference>
<dbReference type="Proteomes" id="UP000033772">
    <property type="component" value="Unassembled WGS sequence"/>
</dbReference>
<reference evidence="7" key="1">
    <citation type="submission" date="2016-10" db="EMBL/GenBank/DDBJ databases">
        <title>Draft Genome Sequence of Nocardioides luteus Strain BAFB, an Alkane-Degrading Bacterium Isolated from JP-7 Polluted Soil.</title>
        <authorList>
            <person name="Brown L."/>
            <person name="Ruiz O.N."/>
            <person name="Gunasekera T."/>
        </authorList>
    </citation>
    <scope>NUCLEOTIDE SEQUENCE [LARGE SCALE GENOMIC DNA]</scope>
    <source>
        <strain evidence="7">BAFB</strain>
    </source>
</reference>
<dbReference type="Gene3D" id="1.10.357.10">
    <property type="entry name" value="Tetracycline Repressor, domain 2"/>
    <property type="match status" value="1"/>
</dbReference>
<protein>
    <submittedName>
        <fullName evidence="7">TetR family transcriptional regulator</fullName>
    </submittedName>
</protein>
<keyword evidence="2" id="KW-0805">Transcription regulation</keyword>
<dbReference type="InterPro" id="IPR009057">
    <property type="entry name" value="Homeodomain-like_sf"/>
</dbReference>
<dbReference type="PROSITE" id="PS50977">
    <property type="entry name" value="HTH_TETR_2"/>
    <property type="match status" value="1"/>
</dbReference>
<dbReference type="STRING" id="1844.UG56_008220"/>
<evidence type="ECO:0000259" key="6">
    <source>
        <dbReference type="PROSITE" id="PS50977"/>
    </source>
</evidence>
<feature type="domain" description="HTH tetR-type" evidence="6">
    <location>
        <begin position="17"/>
        <end position="77"/>
    </location>
</feature>
<evidence type="ECO:0000313" key="8">
    <source>
        <dbReference type="Proteomes" id="UP000033772"/>
    </source>
</evidence>
<dbReference type="OrthoDB" id="9814200at2"/>
<keyword evidence="4" id="KW-0804">Transcription</keyword>
<dbReference type="InterPro" id="IPR001647">
    <property type="entry name" value="HTH_TetR"/>
</dbReference>
<evidence type="ECO:0000256" key="1">
    <source>
        <dbReference type="ARBA" id="ARBA00022491"/>
    </source>
</evidence>
<evidence type="ECO:0000256" key="3">
    <source>
        <dbReference type="ARBA" id="ARBA00023125"/>
    </source>
</evidence>
<dbReference type="AlphaFoldDB" id="A0A1J4N758"/>
<dbReference type="InterPro" id="IPR050109">
    <property type="entry name" value="HTH-type_TetR-like_transc_reg"/>
</dbReference>
<keyword evidence="8" id="KW-1185">Reference proteome</keyword>
<dbReference type="InterPro" id="IPR041490">
    <property type="entry name" value="KstR2_TetR_C"/>
</dbReference>
<dbReference type="PANTHER" id="PTHR30055:SF175">
    <property type="entry name" value="HTH-TYPE TRANSCRIPTIONAL REPRESSOR KSTR2"/>
    <property type="match status" value="1"/>
</dbReference>
<dbReference type="Pfam" id="PF00440">
    <property type="entry name" value="TetR_N"/>
    <property type="match status" value="1"/>
</dbReference>
<feature type="DNA-binding region" description="H-T-H motif" evidence="5">
    <location>
        <begin position="40"/>
        <end position="59"/>
    </location>
</feature>
<accession>A0A1J4N758</accession>
<evidence type="ECO:0000256" key="5">
    <source>
        <dbReference type="PROSITE-ProRule" id="PRU00335"/>
    </source>
</evidence>
<evidence type="ECO:0000313" key="7">
    <source>
        <dbReference type="EMBL" id="OIJ27355.1"/>
    </source>
</evidence>
<dbReference type="EMBL" id="JZDQ02000009">
    <property type="protein sequence ID" value="OIJ27355.1"/>
    <property type="molecule type" value="Genomic_DNA"/>
</dbReference>
<dbReference type="PRINTS" id="PR00455">
    <property type="entry name" value="HTHTETR"/>
</dbReference>
<dbReference type="InterPro" id="IPR036271">
    <property type="entry name" value="Tet_transcr_reg_TetR-rel_C_sf"/>
</dbReference>
<keyword evidence="1" id="KW-0678">Repressor</keyword>
<keyword evidence="3 5" id="KW-0238">DNA-binding</keyword>
<dbReference type="SUPFAM" id="SSF46689">
    <property type="entry name" value="Homeodomain-like"/>
    <property type="match status" value="1"/>
</dbReference>
<name>A0A1J4N758_9ACTN</name>
<dbReference type="RefSeq" id="WP_045549174.1">
    <property type="nucleotide sequence ID" value="NZ_JZDQ02000009.1"/>
</dbReference>
<comment type="caution">
    <text evidence="7">The sequence shown here is derived from an EMBL/GenBank/DDBJ whole genome shotgun (WGS) entry which is preliminary data.</text>
</comment>
<dbReference type="GO" id="GO:0003700">
    <property type="term" value="F:DNA-binding transcription factor activity"/>
    <property type="evidence" value="ECO:0007669"/>
    <property type="project" value="TreeGrafter"/>
</dbReference>
<dbReference type="Gene3D" id="1.10.10.60">
    <property type="entry name" value="Homeodomain-like"/>
    <property type="match status" value="1"/>
</dbReference>
<dbReference type="Pfam" id="PF17932">
    <property type="entry name" value="TetR_C_24"/>
    <property type="match status" value="1"/>
</dbReference>
<dbReference type="GO" id="GO:0000976">
    <property type="term" value="F:transcription cis-regulatory region binding"/>
    <property type="evidence" value="ECO:0007669"/>
    <property type="project" value="TreeGrafter"/>
</dbReference>
<evidence type="ECO:0000256" key="4">
    <source>
        <dbReference type="ARBA" id="ARBA00023163"/>
    </source>
</evidence>
<evidence type="ECO:0000256" key="2">
    <source>
        <dbReference type="ARBA" id="ARBA00023015"/>
    </source>
</evidence>
<proteinExistence type="predicted"/>
<dbReference type="SUPFAM" id="SSF48498">
    <property type="entry name" value="Tetracyclin repressor-like, C-terminal domain"/>
    <property type="match status" value="1"/>
</dbReference>
<sequence>MTDTGVAPRRRGTASGSSRRAELLTLAGEMFATKGFSQTTVRDIADAAGILSGSLYHHFRSKEAMLTELLSGFLDGLNARFTEIVESGVDPQADLDGLIAESFRTIHNERLAVALYQNEAAFLATVEGFEFVAERSRDNEALWIRVLEAGQAAGVFQASLDPALTYRFIRDGVWSTVSWYRPGGRHTPETLSEQYLKLLHAGILA</sequence>
<gene>
    <name evidence="7" type="ORF">UG56_008220</name>
</gene>